<evidence type="ECO:0000313" key="2">
    <source>
        <dbReference type="EMBL" id="MDT0554084.1"/>
    </source>
</evidence>
<keyword evidence="1" id="KW-0812">Transmembrane</keyword>
<evidence type="ECO:0000256" key="1">
    <source>
        <dbReference type="SAM" id="Phobius"/>
    </source>
</evidence>
<sequence>MLKLFRSIRKKLLSENKTNQYLKYAVGEIFLVVVGILIALQINNWNQNRLLKNQEHKLLLKLKTDLAITQEELGLDLFYGDSVYNLTENLLTYLDTITQSNYNKAFYSSKFMIAMGNVKLYPRTIAFENLKSLGIEIVKNDSIRNLILDIYDRRLPRITFWENEVTARNNEINNMMATHFELKKDNLQFGDDYYYLIPYAIEPKSITEFKNRIGLLQGDRKSTNGLYQELDARISHLIELLDLEYIKT</sequence>
<comment type="caution">
    <text evidence="2">The sequence shown here is derived from an EMBL/GenBank/DDBJ whole genome shotgun (WGS) entry which is preliminary data.</text>
</comment>
<keyword evidence="3" id="KW-1185">Reference proteome</keyword>
<feature type="transmembrane region" description="Helical" evidence="1">
    <location>
        <begin position="21"/>
        <end position="42"/>
    </location>
</feature>
<dbReference type="EMBL" id="JAVRHV010000007">
    <property type="protein sequence ID" value="MDT0554084.1"/>
    <property type="molecule type" value="Genomic_DNA"/>
</dbReference>
<reference evidence="2 3" key="1">
    <citation type="submission" date="2023-09" db="EMBL/GenBank/DDBJ databases">
        <authorList>
            <person name="Rey-Velasco X."/>
        </authorList>
    </citation>
    <scope>NUCLEOTIDE SEQUENCE [LARGE SCALE GENOMIC DNA]</scope>
    <source>
        <strain evidence="2 3">P050</strain>
    </source>
</reference>
<dbReference type="Proteomes" id="UP001252186">
    <property type="component" value="Unassembled WGS sequence"/>
</dbReference>
<dbReference type="InterPro" id="IPR045749">
    <property type="entry name" value="DUF6090"/>
</dbReference>
<dbReference type="Pfam" id="PF19578">
    <property type="entry name" value="DUF6090"/>
    <property type="match status" value="1"/>
</dbReference>
<evidence type="ECO:0000313" key="3">
    <source>
        <dbReference type="Proteomes" id="UP001252186"/>
    </source>
</evidence>
<organism evidence="2 3">
    <name type="scientific">Urechidicola vernalis</name>
    <dbReference type="NCBI Taxonomy" id="3075600"/>
    <lineage>
        <taxon>Bacteria</taxon>
        <taxon>Pseudomonadati</taxon>
        <taxon>Bacteroidota</taxon>
        <taxon>Flavobacteriia</taxon>
        <taxon>Flavobacteriales</taxon>
        <taxon>Flavobacteriaceae</taxon>
        <taxon>Urechidicola</taxon>
    </lineage>
</organism>
<keyword evidence="1" id="KW-1133">Transmembrane helix</keyword>
<accession>A0ABU2Y8U3</accession>
<dbReference type="RefSeq" id="WP_311594168.1">
    <property type="nucleotide sequence ID" value="NZ_JAVRHV010000007.1"/>
</dbReference>
<proteinExistence type="predicted"/>
<name>A0ABU2Y8U3_9FLAO</name>
<protein>
    <submittedName>
        <fullName evidence="2">DUF6090 family protein</fullName>
    </submittedName>
</protein>
<gene>
    <name evidence="2" type="ORF">RM519_12560</name>
</gene>
<keyword evidence="1" id="KW-0472">Membrane</keyword>